<evidence type="ECO:0000259" key="1">
    <source>
        <dbReference type="Pfam" id="PF14529"/>
    </source>
</evidence>
<dbReference type="InterPro" id="IPR036691">
    <property type="entry name" value="Endo/exonu/phosph_ase_sf"/>
</dbReference>
<dbReference type="Pfam" id="PF14529">
    <property type="entry name" value="Exo_endo_phos_2"/>
    <property type="match status" value="1"/>
</dbReference>
<dbReference type="Gene3D" id="3.60.10.10">
    <property type="entry name" value="Endonuclease/exonuclease/phosphatase"/>
    <property type="match status" value="1"/>
</dbReference>
<accession>A0A8T0EHV9</accession>
<dbReference type="PANTHER" id="PTHR36688:SF2">
    <property type="entry name" value="ENDONUCLEASE_EXONUCLEASE_PHOSPHATASE DOMAIN-CONTAINING PROTEIN"/>
    <property type="match status" value="1"/>
</dbReference>
<evidence type="ECO:0000313" key="2">
    <source>
        <dbReference type="EMBL" id="KAF8773158.1"/>
    </source>
</evidence>
<dbReference type="InterPro" id="IPR005135">
    <property type="entry name" value="Endo/exonuclease/phosphatase"/>
</dbReference>
<proteinExistence type="predicted"/>
<dbReference type="InterPro" id="IPR052560">
    <property type="entry name" value="RdDP_mobile_element"/>
</dbReference>
<dbReference type="Proteomes" id="UP000807504">
    <property type="component" value="Unassembled WGS sequence"/>
</dbReference>
<reference evidence="2" key="1">
    <citation type="journal article" date="2020" name="bioRxiv">
        <title>Chromosome-level reference genome of the European wasp spider Argiope bruennichi: a resource for studies on range expansion and evolutionary adaptation.</title>
        <authorList>
            <person name="Sheffer M.M."/>
            <person name="Hoppe A."/>
            <person name="Krehenwinkel H."/>
            <person name="Uhl G."/>
            <person name="Kuss A.W."/>
            <person name="Jensen L."/>
            <person name="Jensen C."/>
            <person name="Gillespie R.G."/>
            <person name="Hoff K.J."/>
            <person name="Prost S."/>
        </authorList>
    </citation>
    <scope>NUCLEOTIDE SEQUENCE</scope>
</reference>
<dbReference type="SUPFAM" id="SSF56219">
    <property type="entry name" value="DNase I-like"/>
    <property type="match status" value="1"/>
</dbReference>
<protein>
    <recommendedName>
        <fullName evidence="1">Endonuclease/exonuclease/phosphatase domain-containing protein</fullName>
    </recommendedName>
</protein>
<keyword evidence="3" id="KW-1185">Reference proteome</keyword>
<sequence>MLYRGRPLNIFNVYHPPNHKNVAANFSNFMDKNSIIIGDFNTKHTAWGCSSDNDRGIDVLQMMDDNEFIILNDDNTGSDHLPILTEFNKKQKIFHSKENFWNFNKVNWATSLDKEISAVPIIGNLNNDWNNFKNVILKYAKACIPRDNVKRYVPCYTKNTAVLEPLLVKRKSLLEASGPVENNRRTAINKINAEIKLTYAHLKRSRWNELCSKTDPRTPNTKL</sequence>
<organism evidence="2 3">
    <name type="scientific">Argiope bruennichi</name>
    <name type="common">Wasp spider</name>
    <name type="synonym">Aranea bruennichi</name>
    <dbReference type="NCBI Taxonomy" id="94029"/>
    <lineage>
        <taxon>Eukaryota</taxon>
        <taxon>Metazoa</taxon>
        <taxon>Ecdysozoa</taxon>
        <taxon>Arthropoda</taxon>
        <taxon>Chelicerata</taxon>
        <taxon>Arachnida</taxon>
        <taxon>Araneae</taxon>
        <taxon>Araneomorphae</taxon>
        <taxon>Entelegynae</taxon>
        <taxon>Araneoidea</taxon>
        <taxon>Araneidae</taxon>
        <taxon>Argiope</taxon>
    </lineage>
</organism>
<reference evidence="2" key="2">
    <citation type="submission" date="2020-06" db="EMBL/GenBank/DDBJ databases">
        <authorList>
            <person name="Sheffer M."/>
        </authorList>
    </citation>
    <scope>NUCLEOTIDE SEQUENCE</scope>
</reference>
<comment type="caution">
    <text evidence="2">The sequence shown here is derived from an EMBL/GenBank/DDBJ whole genome shotgun (WGS) entry which is preliminary data.</text>
</comment>
<dbReference type="GO" id="GO:0003824">
    <property type="term" value="F:catalytic activity"/>
    <property type="evidence" value="ECO:0007669"/>
    <property type="project" value="InterPro"/>
</dbReference>
<name>A0A8T0EHV9_ARGBR</name>
<evidence type="ECO:0000313" key="3">
    <source>
        <dbReference type="Proteomes" id="UP000807504"/>
    </source>
</evidence>
<feature type="domain" description="Endonuclease/exonuclease/phosphatase" evidence="1">
    <location>
        <begin position="9"/>
        <end position="78"/>
    </location>
</feature>
<dbReference type="AlphaFoldDB" id="A0A8T0EHV9"/>
<dbReference type="PANTHER" id="PTHR36688">
    <property type="entry name" value="ENDO/EXONUCLEASE/PHOSPHATASE DOMAIN-CONTAINING PROTEIN"/>
    <property type="match status" value="1"/>
</dbReference>
<gene>
    <name evidence="2" type="ORF">HNY73_015841</name>
</gene>
<dbReference type="EMBL" id="JABXBU010002227">
    <property type="protein sequence ID" value="KAF8773158.1"/>
    <property type="molecule type" value="Genomic_DNA"/>
</dbReference>